<dbReference type="InterPro" id="IPR016181">
    <property type="entry name" value="Acyl_CoA_acyltransferase"/>
</dbReference>
<reference evidence="3 4" key="1">
    <citation type="submission" date="2020-07" db="EMBL/GenBank/DDBJ databases">
        <title>Sequencing the genomes of 1000 actinobacteria strains.</title>
        <authorList>
            <person name="Klenk H.-P."/>
        </authorList>
    </citation>
    <scope>NUCLEOTIDE SEQUENCE [LARGE SCALE GENOMIC DNA]</scope>
    <source>
        <strain evidence="3 4">DSM 42178</strain>
    </source>
</reference>
<gene>
    <name evidence="3" type="ORF">FHU37_000117</name>
</gene>
<protein>
    <submittedName>
        <fullName evidence="3">GNAT superfamily N-acetyltransferase</fullName>
    </submittedName>
</protein>
<evidence type="ECO:0000259" key="2">
    <source>
        <dbReference type="PROSITE" id="PS51186"/>
    </source>
</evidence>
<evidence type="ECO:0000313" key="4">
    <source>
        <dbReference type="Proteomes" id="UP000567795"/>
    </source>
</evidence>
<dbReference type="InterPro" id="IPR000182">
    <property type="entry name" value="GNAT_dom"/>
</dbReference>
<dbReference type="SUPFAM" id="SSF55729">
    <property type="entry name" value="Acyl-CoA N-acyltransferases (Nat)"/>
    <property type="match status" value="1"/>
</dbReference>
<dbReference type="AlphaFoldDB" id="A0A852ZQN6"/>
<accession>A0A852ZQN6</accession>
<name>A0A852ZQN6_9ACTN</name>
<dbReference type="GO" id="GO:0016747">
    <property type="term" value="F:acyltransferase activity, transferring groups other than amino-acyl groups"/>
    <property type="evidence" value="ECO:0007669"/>
    <property type="project" value="InterPro"/>
</dbReference>
<dbReference type="Proteomes" id="UP000567795">
    <property type="component" value="Unassembled WGS sequence"/>
</dbReference>
<sequence>MDSETLSPSDASGHQRVPAQPADEAAPNPALPRIERARPEDADALVALRDAAARWQASRGYQAWRPGGLDAAHFLARIAAGEVYLARHGGGLAGAYELWWEDVATWGRPEEPSGYVHRLMVNRELAPPGYGAVLLRDAERRITAPPPEGAGLRVARLDCVSGNDRLCRYYVEQGYTVVGEQPFEDGSKYPVTLLEKRFG</sequence>
<feature type="region of interest" description="Disordered" evidence="1">
    <location>
        <begin position="1"/>
        <end position="37"/>
    </location>
</feature>
<dbReference type="Gene3D" id="3.40.630.30">
    <property type="match status" value="1"/>
</dbReference>
<evidence type="ECO:0000256" key="1">
    <source>
        <dbReference type="SAM" id="MobiDB-lite"/>
    </source>
</evidence>
<dbReference type="Pfam" id="PF00583">
    <property type="entry name" value="Acetyltransf_1"/>
    <property type="match status" value="1"/>
</dbReference>
<dbReference type="EMBL" id="JACBZD010000001">
    <property type="protein sequence ID" value="NYI03174.1"/>
    <property type="molecule type" value="Genomic_DNA"/>
</dbReference>
<organism evidence="3 4">
    <name type="scientific">Allostreptomyces psammosilenae</name>
    <dbReference type="NCBI Taxonomy" id="1892865"/>
    <lineage>
        <taxon>Bacteria</taxon>
        <taxon>Bacillati</taxon>
        <taxon>Actinomycetota</taxon>
        <taxon>Actinomycetes</taxon>
        <taxon>Kitasatosporales</taxon>
        <taxon>Streptomycetaceae</taxon>
        <taxon>Allostreptomyces</taxon>
    </lineage>
</organism>
<feature type="compositionally biased region" description="Polar residues" evidence="1">
    <location>
        <begin position="1"/>
        <end position="12"/>
    </location>
</feature>
<comment type="caution">
    <text evidence="3">The sequence shown here is derived from an EMBL/GenBank/DDBJ whole genome shotgun (WGS) entry which is preliminary data.</text>
</comment>
<keyword evidence="4" id="KW-1185">Reference proteome</keyword>
<evidence type="ECO:0000313" key="3">
    <source>
        <dbReference type="EMBL" id="NYI03174.1"/>
    </source>
</evidence>
<feature type="domain" description="N-acetyltransferase" evidence="2">
    <location>
        <begin position="32"/>
        <end position="199"/>
    </location>
</feature>
<dbReference type="RefSeq" id="WP_179812276.1">
    <property type="nucleotide sequence ID" value="NZ_JACBZD010000001.1"/>
</dbReference>
<proteinExistence type="predicted"/>
<dbReference type="PROSITE" id="PS51186">
    <property type="entry name" value="GNAT"/>
    <property type="match status" value="1"/>
</dbReference>
<keyword evidence="3" id="KW-0808">Transferase</keyword>